<feature type="chain" id="PRO_5046557881" description="Peptidase M61 N-terminal domain-containing protein" evidence="2">
    <location>
        <begin position="23"/>
        <end position="223"/>
    </location>
</feature>
<comment type="caution">
    <text evidence="4">The sequence shown here is derived from an EMBL/GenBank/DDBJ whole genome shotgun (WGS) entry which is preliminary data.</text>
</comment>
<keyword evidence="5" id="KW-1185">Reference proteome</keyword>
<feature type="signal peptide" evidence="2">
    <location>
        <begin position="1"/>
        <end position="22"/>
    </location>
</feature>
<dbReference type="InterPro" id="IPR040756">
    <property type="entry name" value="Peptidase_M61_N"/>
</dbReference>
<reference evidence="5" key="1">
    <citation type="journal article" date="2019" name="Int. J. Syst. Evol. Microbiol.">
        <title>The Global Catalogue of Microorganisms (GCM) 10K type strain sequencing project: providing services to taxonomists for standard genome sequencing and annotation.</title>
        <authorList>
            <consortium name="The Broad Institute Genomics Platform"/>
            <consortium name="The Broad Institute Genome Sequencing Center for Infectious Disease"/>
            <person name="Wu L."/>
            <person name="Ma J."/>
        </authorList>
    </citation>
    <scope>NUCLEOTIDE SEQUENCE [LARGE SCALE GENOMIC DNA]</scope>
    <source>
        <strain evidence="5">JCM 19635</strain>
    </source>
</reference>
<accession>A0ABW2UAJ7</accession>
<name>A0ABW2UAJ7_9BACT</name>
<evidence type="ECO:0000313" key="5">
    <source>
        <dbReference type="Proteomes" id="UP001596513"/>
    </source>
</evidence>
<dbReference type="Gene3D" id="2.60.40.3650">
    <property type="match status" value="1"/>
</dbReference>
<evidence type="ECO:0000259" key="3">
    <source>
        <dbReference type="Pfam" id="PF17899"/>
    </source>
</evidence>
<feature type="domain" description="Peptidase M61 N-terminal" evidence="3">
    <location>
        <begin position="33"/>
        <end position="197"/>
    </location>
</feature>
<keyword evidence="2" id="KW-0732">Signal</keyword>
<proteinExistence type="predicted"/>
<dbReference type="RefSeq" id="WP_380204931.1">
    <property type="nucleotide sequence ID" value="NZ_JBHTEK010000001.1"/>
</dbReference>
<sequence length="223" mass="24176">MQKLVTATILSVCFLGTPLAQAQSKAEVGPAVQYAVSFPNAVHHEARVTATFAGLPKGPLHVRMARSPGRYSLHEFAKNVYYVVATDGNNRPLSINRPDQYGWDVTPGPDGKVVFSYTLYGDHTDGTYAGIDQQYAHLNIPATLCYATGLEARPAEVKFDLPATWKVATQLRAGADKNTFTAPNLQYLMDSPVSLGEQQVRTWPEGDQTIEPGRVVSGTGGRP</sequence>
<evidence type="ECO:0000256" key="2">
    <source>
        <dbReference type="SAM" id="SignalP"/>
    </source>
</evidence>
<feature type="region of interest" description="Disordered" evidence="1">
    <location>
        <begin position="204"/>
        <end position="223"/>
    </location>
</feature>
<dbReference type="EMBL" id="JBHTEK010000001">
    <property type="protein sequence ID" value="MFC7669427.1"/>
    <property type="molecule type" value="Genomic_DNA"/>
</dbReference>
<evidence type="ECO:0000313" key="4">
    <source>
        <dbReference type="EMBL" id="MFC7669427.1"/>
    </source>
</evidence>
<dbReference type="Pfam" id="PF17899">
    <property type="entry name" value="Peptidase_M61_N"/>
    <property type="match status" value="1"/>
</dbReference>
<protein>
    <recommendedName>
        <fullName evidence="3">Peptidase M61 N-terminal domain-containing protein</fullName>
    </recommendedName>
</protein>
<dbReference type="Proteomes" id="UP001596513">
    <property type="component" value="Unassembled WGS sequence"/>
</dbReference>
<organism evidence="4 5">
    <name type="scientific">Hymenobacter humi</name>
    <dbReference type="NCBI Taxonomy" id="1411620"/>
    <lineage>
        <taxon>Bacteria</taxon>
        <taxon>Pseudomonadati</taxon>
        <taxon>Bacteroidota</taxon>
        <taxon>Cytophagia</taxon>
        <taxon>Cytophagales</taxon>
        <taxon>Hymenobacteraceae</taxon>
        <taxon>Hymenobacter</taxon>
    </lineage>
</organism>
<evidence type="ECO:0000256" key="1">
    <source>
        <dbReference type="SAM" id="MobiDB-lite"/>
    </source>
</evidence>
<gene>
    <name evidence="4" type="ORF">ACFQT0_20220</name>
</gene>